<feature type="transmembrane region" description="Helical" evidence="1">
    <location>
        <begin position="38"/>
        <end position="60"/>
    </location>
</feature>
<dbReference type="EMBL" id="BSFK01000005">
    <property type="protein sequence ID" value="GLK76072.1"/>
    <property type="molecule type" value="Genomic_DNA"/>
</dbReference>
<evidence type="ECO:0000313" key="2">
    <source>
        <dbReference type="EMBL" id="GLK76072.1"/>
    </source>
</evidence>
<name>A0A9W6JFG4_9HYPH</name>
<dbReference type="RefSeq" id="WP_271203994.1">
    <property type="nucleotide sequence ID" value="NZ_BSFK01000005.1"/>
</dbReference>
<sequence length="68" mass="7655">MPPRVKKLIGLAALVAGVCVYAFIVMFVGQLTMADKPAWVQLAFFGFFGLVWTVPAALLIRWMERLER</sequence>
<proteinExistence type="predicted"/>
<dbReference type="Proteomes" id="UP001143364">
    <property type="component" value="Unassembled WGS sequence"/>
</dbReference>
<organism evidence="2 3">
    <name type="scientific">Methylopila jiangsuensis</name>
    <dbReference type="NCBI Taxonomy" id="586230"/>
    <lineage>
        <taxon>Bacteria</taxon>
        <taxon>Pseudomonadati</taxon>
        <taxon>Pseudomonadota</taxon>
        <taxon>Alphaproteobacteria</taxon>
        <taxon>Hyphomicrobiales</taxon>
        <taxon>Methylopilaceae</taxon>
        <taxon>Methylopila</taxon>
    </lineage>
</organism>
<gene>
    <name evidence="2" type="ORF">GCM10008171_13260</name>
</gene>
<dbReference type="InterPro" id="IPR021265">
    <property type="entry name" value="DUF2842"/>
</dbReference>
<reference evidence="2" key="2">
    <citation type="submission" date="2023-01" db="EMBL/GenBank/DDBJ databases">
        <authorList>
            <person name="Sun Q."/>
            <person name="Evtushenko L."/>
        </authorList>
    </citation>
    <scope>NUCLEOTIDE SEQUENCE</scope>
    <source>
        <strain evidence="2">VKM B-2555</strain>
    </source>
</reference>
<evidence type="ECO:0000256" key="1">
    <source>
        <dbReference type="SAM" id="Phobius"/>
    </source>
</evidence>
<keyword evidence="1" id="KW-1133">Transmembrane helix</keyword>
<evidence type="ECO:0008006" key="4">
    <source>
        <dbReference type="Google" id="ProtNLM"/>
    </source>
</evidence>
<protein>
    <recommendedName>
        <fullName evidence="4">DUF2842 domain-containing protein</fullName>
    </recommendedName>
</protein>
<keyword evidence="1" id="KW-0472">Membrane</keyword>
<accession>A0A9W6JFG4</accession>
<keyword evidence="3" id="KW-1185">Reference proteome</keyword>
<dbReference type="AlphaFoldDB" id="A0A9W6JFG4"/>
<keyword evidence="1" id="KW-0812">Transmembrane</keyword>
<evidence type="ECO:0000313" key="3">
    <source>
        <dbReference type="Proteomes" id="UP001143364"/>
    </source>
</evidence>
<comment type="caution">
    <text evidence="2">The sequence shown here is derived from an EMBL/GenBank/DDBJ whole genome shotgun (WGS) entry which is preliminary data.</text>
</comment>
<reference evidence="2" key="1">
    <citation type="journal article" date="2014" name="Int. J. Syst. Evol. Microbiol.">
        <title>Complete genome sequence of Corynebacterium casei LMG S-19264T (=DSM 44701T), isolated from a smear-ripened cheese.</title>
        <authorList>
            <consortium name="US DOE Joint Genome Institute (JGI-PGF)"/>
            <person name="Walter F."/>
            <person name="Albersmeier A."/>
            <person name="Kalinowski J."/>
            <person name="Ruckert C."/>
        </authorList>
    </citation>
    <scope>NUCLEOTIDE SEQUENCE</scope>
    <source>
        <strain evidence="2">VKM B-2555</strain>
    </source>
</reference>
<dbReference type="Pfam" id="PF11003">
    <property type="entry name" value="DUF2842"/>
    <property type="match status" value="1"/>
</dbReference>